<evidence type="ECO:0000256" key="1">
    <source>
        <dbReference type="SAM" id="MobiDB-lite"/>
    </source>
</evidence>
<feature type="region of interest" description="Disordered" evidence="1">
    <location>
        <begin position="1"/>
        <end position="20"/>
    </location>
</feature>
<evidence type="ECO:0000313" key="2">
    <source>
        <dbReference type="EMBL" id="KNF00254.1"/>
    </source>
</evidence>
<evidence type="ECO:0000313" key="3">
    <source>
        <dbReference type="Proteomes" id="UP000054564"/>
    </source>
</evidence>
<comment type="caution">
    <text evidence="2">The sequence shown here is derived from an EMBL/GenBank/DDBJ whole genome shotgun (WGS) entry which is preliminary data.</text>
</comment>
<protein>
    <submittedName>
        <fullName evidence="2">Uncharacterized protein</fullName>
    </submittedName>
</protein>
<sequence>MGKRFACPKPNDISQGLNSIDQRSISDYVHSSEFLPDHQSGRTNDNHHVSPQNKDLTKFHLNESKKPSLLNRITLPLQGKVISPSVISTKQYSNCYDDSFILIDNNQNV</sequence>
<dbReference type="AlphaFoldDB" id="A0A0L0VLU5"/>
<keyword evidence="3" id="KW-1185">Reference proteome</keyword>
<gene>
    <name evidence="2" type="ORF">PSTG_06427</name>
</gene>
<name>A0A0L0VLU5_9BASI</name>
<dbReference type="Proteomes" id="UP000054564">
    <property type="component" value="Unassembled WGS sequence"/>
</dbReference>
<feature type="compositionally biased region" description="Basic and acidic residues" evidence="1">
    <location>
        <begin position="35"/>
        <end position="48"/>
    </location>
</feature>
<feature type="region of interest" description="Disordered" evidence="1">
    <location>
        <begin position="31"/>
        <end position="59"/>
    </location>
</feature>
<dbReference type="EMBL" id="AJIL01000038">
    <property type="protein sequence ID" value="KNF00254.1"/>
    <property type="molecule type" value="Genomic_DNA"/>
</dbReference>
<accession>A0A0L0VLU5</accession>
<proteinExistence type="predicted"/>
<reference evidence="3" key="1">
    <citation type="submission" date="2014-03" db="EMBL/GenBank/DDBJ databases">
        <title>The Genome Sequence of Puccinia striiformis f. sp. tritici PST-78.</title>
        <authorList>
            <consortium name="The Broad Institute Genome Sequencing Platform"/>
            <person name="Cuomo C."/>
            <person name="Hulbert S."/>
            <person name="Chen X."/>
            <person name="Walker B."/>
            <person name="Young S.K."/>
            <person name="Zeng Q."/>
            <person name="Gargeya S."/>
            <person name="Fitzgerald M."/>
            <person name="Haas B."/>
            <person name="Abouelleil A."/>
            <person name="Alvarado L."/>
            <person name="Arachchi H.M."/>
            <person name="Berlin A.M."/>
            <person name="Chapman S.B."/>
            <person name="Goldberg J."/>
            <person name="Griggs A."/>
            <person name="Gujja S."/>
            <person name="Hansen M."/>
            <person name="Howarth C."/>
            <person name="Imamovic A."/>
            <person name="Larimer J."/>
            <person name="McCowan C."/>
            <person name="Montmayeur A."/>
            <person name="Murphy C."/>
            <person name="Neiman D."/>
            <person name="Pearson M."/>
            <person name="Priest M."/>
            <person name="Roberts A."/>
            <person name="Saif S."/>
            <person name="Shea T."/>
            <person name="Sisk P."/>
            <person name="Sykes S."/>
            <person name="Wortman J."/>
            <person name="Nusbaum C."/>
            <person name="Birren B."/>
        </authorList>
    </citation>
    <scope>NUCLEOTIDE SEQUENCE [LARGE SCALE GENOMIC DNA]</scope>
    <source>
        <strain evidence="3">race PST-78</strain>
    </source>
</reference>
<organism evidence="2 3">
    <name type="scientific">Puccinia striiformis f. sp. tritici PST-78</name>
    <dbReference type="NCBI Taxonomy" id="1165861"/>
    <lineage>
        <taxon>Eukaryota</taxon>
        <taxon>Fungi</taxon>
        <taxon>Dikarya</taxon>
        <taxon>Basidiomycota</taxon>
        <taxon>Pucciniomycotina</taxon>
        <taxon>Pucciniomycetes</taxon>
        <taxon>Pucciniales</taxon>
        <taxon>Pucciniaceae</taxon>
        <taxon>Puccinia</taxon>
    </lineage>
</organism>